<dbReference type="CDD" id="cd00082">
    <property type="entry name" value="HisKA"/>
    <property type="match status" value="1"/>
</dbReference>
<dbReference type="EMBL" id="QGTQ01000035">
    <property type="protein sequence ID" value="PWV92477.1"/>
    <property type="molecule type" value="Genomic_DNA"/>
</dbReference>
<dbReference type="InterPro" id="IPR003661">
    <property type="entry name" value="HisK_dim/P_dom"/>
</dbReference>
<dbReference type="InterPro" id="IPR050351">
    <property type="entry name" value="BphY/WalK/GraS-like"/>
</dbReference>
<evidence type="ECO:0000256" key="9">
    <source>
        <dbReference type="ARBA" id="ARBA00023012"/>
    </source>
</evidence>
<gene>
    <name evidence="13" type="ORF">DFQ01_13538</name>
</gene>
<dbReference type="InterPro" id="IPR003594">
    <property type="entry name" value="HATPase_dom"/>
</dbReference>
<evidence type="ECO:0000256" key="5">
    <source>
        <dbReference type="ARBA" id="ARBA00022679"/>
    </source>
</evidence>
<keyword evidence="14" id="KW-1185">Reference proteome</keyword>
<name>A0A2V2YH00_9BACL</name>
<dbReference type="CDD" id="cd00075">
    <property type="entry name" value="HATPase"/>
    <property type="match status" value="1"/>
</dbReference>
<dbReference type="GO" id="GO:0016036">
    <property type="term" value="P:cellular response to phosphate starvation"/>
    <property type="evidence" value="ECO:0007669"/>
    <property type="project" value="TreeGrafter"/>
</dbReference>
<comment type="caution">
    <text evidence="13">The sequence shown here is derived from an EMBL/GenBank/DDBJ whole genome shotgun (WGS) entry which is preliminary data.</text>
</comment>
<evidence type="ECO:0000256" key="10">
    <source>
        <dbReference type="ARBA" id="ARBA00023136"/>
    </source>
</evidence>
<protein>
    <recommendedName>
        <fullName evidence="3">histidine kinase</fullName>
        <ecNumber evidence="3">2.7.13.3</ecNumber>
    </recommendedName>
</protein>
<reference evidence="13 14" key="1">
    <citation type="submission" date="2018-05" db="EMBL/GenBank/DDBJ databases">
        <title>Genomic Encyclopedia of Type Strains, Phase III (KMG-III): the genomes of soil and plant-associated and newly described type strains.</title>
        <authorList>
            <person name="Whitman W."/>
        </authorList>
    </citation>
    <scope>NUCLEOTIDE SEQUENCE [LARGE SCALE GENOMIC DNA]</scope>
    <source>
        <strain evidence="13 14">CECT 5696</strain>
    </source>
</reference>
<organism evidence="13 14">
    <name type="scientific">Paenibacillus cellulosilyticus</name>
    <dbReference type="NCBI Taxonomy" id="375489"/>
    <lineage>
        <taxon>Bacteria</taxon>
        <taxon>Bacillati</taxon>
        <taxon>Bacillota</taxon>
        <taxon>Bacilli</taxon>
        <taxon>Bacillales</taxon>
        <taxon>Paenibacillaceae</taxon>
        <taxon>Paenibacillus</taxon>
    </lineage>
</organism>
<evidence type="ECO:0000313" key="13">
    <source>
        <dbReference type="EMBL" id="PWV92477.1"/>
    </source>
</evidence>
<keyword evidence="11" id="KW-0812">Transmembrane</keyword>
<dbReference type="GO" id="GO:0005886">
    <property type="term" value="C:plasma membrane"/>
    <property type="evidence" value="ECO:0007669"/>
    <property type="project" value="UniProtKB-SubCell"/>
</dbReference>
<dbReference type="Pfam" id="PF00512">
    <property type="entry name" value="HisKA"/>
    <property type="match status" value="1"/>
</dbReference>
<dbReference type="GO" id="GO:0005524">
    <property type="term" value="F:ATP binding"/>
    <property type="evidence" value="ECO:0007669"/>
    <property type="project" value="UniProtKB-KW"/>
</dbReference>
<feature type="transmembrane region" description="Helical" evidence="11">
    <location>
        <begin position="9"/>
        <end position="31"/>
    </location>
</feature>
<dbReference type="SMART" id="SM00387">
    <property type="entry name" value="HATPase_c"/>
    <property type="match status" value="1"/>
</dbReference>
<dbReference type="Gene3D" id="3.30.565.10">
    <property type="entry name" value="Histidine kinase-like ATPase, C-terminal domain"/>
    <property type="match status" value="1"/>
</dbReference>
<evidence type="ECO:0000256" key="11">
    <source>
        <dbReference type="SAM" id="Phobius"/>
    </source>
</evidence>
<evidence type="ECO:0000256" key="7">
    <source>
        <dbReference type="ARBA" id="ARBA00022777"/>
    </source>
</evidence>
<dbReference type="SUPFAM" id="SSF47384">
    <property type="entry name" value="Homodimeric domain of signal transducing histidine kinase"/>
    <property type="match status" value="1"/>
</dbReference>
<dbReference type="PRINTS" id="PR00344">
    <property type="entry name" value="BCTRLSENSOR"/>
</dbReference>
<dbReference type="InterPro" id="IPR004358">
    <property type="entry name" value="Sig_transdc_His_kin-like_C"/>
</dbReference>
<dbReference type="Proteomes" id="UP000246635">
    <property type="component" value="Unassembled WGS sequence"/>
</dbReference>
<evidence type="ECO:0000256" key="8">
    <source>
        <dbReference type="ARBA" id="ARBA00022840"/>
    </source>
</evidence>
<dbReference type="InterPro" id="IPR036890">
    <property type="entry name" value="HATPase_C_sf"/>
</dbReference>
<dbReference type="InterPro" id="IPR005467">
    <property type="entry name" value="His_kinase_dom"/>
</dbReference>
<evidence type="ECO:0000256" key="6">
    <source>
        <dbReference type="ARBA" id="ARBA00022741"/>
    </source>
</evidence>
<dbReference type="FunFam" id="3.30.565.10:FF:000006">
    <property type="entry name" value="Sensor histidine kinase WalK"/>
    <property type="match status" value="1"/>
</dbReference>
<comment type="catalytic activity">
    <reaction evidence="1">
        <text>ATP + protein L-histidine = ADP + protein N-phospho-L-histidine.</text>
        <dbReference type="EC" id="2.7.13.3"/>
    </reaction>
</comment>
<evidence type="ECO:0000256" key="2">
    <source>
        <dbReference type="ARBA" id="ARBA00004651"/>
    </source>
</evidence>
<keyword evidence="9" id="KW-0902">Two-component regulatory system</keyword>
<accession>A0A2V2YH00</accession>
<dbReference type="FunFam" id="1.10.287.130:FF:000001">
    <property type="entry name" value="Two-component sensor histidine kinase"/>
    <property type="match status" value="1"/>
</dbReference>
<dbReference type="OrthoDB" id="9813151at2"/>
<evidence type="ECO:0000256" key="3">
    <source>
        <dbReference type="ARBA" id="ARBA00012438"/>
    </source>
</evidence>
<keyword evidence="7" id="KW-0418">Kinase</keyword>
<feature type="transmembrane region" description="Helical" evidence="11">
    <location>
        <begin position="182"/>
        <end position="200"/>
    </location>
</feature>
<dbReference type="AlphaFoldDB" id="A0A2V2YH00"/>
<dbReference type="Gene3D" id="1.10.287.130">
    <property type="match status" value="1"/>
</dbReference>
<keyword evidence="8" id="KW-0067">ATP-binding</keyword>
<evidence type="ECO:0000256" key="4">
    <source>
        <dbReference type="ARBA" id="ARBA00022553"/>
    </source>
</evidence>
<dbReference type="RefSeq" id="WP_110047063.1">
    <property type="nucleotide sequence ID" value="NZ_CP054613.1"/>
</dbReference>
<evidence type="ECO:0000313" key="14">
    <source>
        <dbReference type="Proteomes" id="UP000246635"/>
    </source>
</evidence>
<keyword evidence="11" id="KW-1133">Transmembrane helix</keyword>
<evidence type="ECO:0000259" key="12">
    <source>
        <dbReference type="PROSITE" id="PS50109"/>
    </source>
</evidence>
<proteinExistence type="predicted"/>
<keyword evidence="6" id="KW-0547">Nucleotide-binding</keyword>
<dbReference type="PANTHER" id="PTHR45453">
    <property type="entry name" value="PHOSPHATE REGULON SENSOR PROTEIN PHOR"/>
    <property type="match status" value="1"/>
</dbReference>
<dbReference type="EC" id="2.7.13.3" evidence="3"/>
<evidence type="ECO:0000256" key="1">
    <source>
        <dbReference type="ARBA" id="ARBA00000085"/>
    </source>
</evidence>
<keyword evidence="10 11" id="KW-0472">Membrane</keyword>
<dbReference type="InterPro" id="IPR036097">
    <property type="entry name" value="HisK_dim/P_sf"/>
</dbReference>
<dbReference type="GO" id="GO:0000155">
    <property type="term" value="F:phosphorelay sensor kinase activity"/>
    <property type="evidence" value="ECO:0007669"/>
    <property type="project" value="InterPro"/>
</dbReference>
<keyword evidence="5" id="KW-0808">Transferase</keyword>
<sequence>MFNQLRNRLLIVNMVIISLIMIVAFSSIYTITYQYNHKTMNNDFIQVSDFYRKSGGMNGGGKFGDNHGPKDQDSELKTPSGDIGIVGNVGGGGGKLGPQPERSVSFAINTDADWNITKTDSRFDMDDDFYKLAVEHASSSDATRGNFTLDGNRWEYNVENTVEGYSIVFMDVTNQYQFLRNLLYTFLAVGLIMLVVIYFTSRYFANRSIAPVKEAFDKQQRFIADASHELRTPLAVINTNADVLLANSDDIIRTQMKWLNHIKSETERMRTLTSDLLYLTQMEDAREGVIMTSFNLSEAVENIILTLEAVIFEKNMVLDYDISPDLYTKGNSEQMKQVILILLDNAIKYTNAGGSIKLTLKKHGHDQQLTVTNTGEGIPQEHLARIFDRFYRVDASRSRQNGGYGLGLAIAKTIVEQSKGRISAKSVLNETTSFTVQLPADTQSRKA</sequence>
<dbReference type="Pfam" id="PF02518">
    <property type="entry name" value="HATPase_c"/>
    <property type="match status" value="1"/>
</dbReference>
<feature type="domain" description="Histidine kinase" evidence="12">
    <location>
        <begin position="225"/>
        <end position="442"/>
    </location>
</feature>
<dbReference type="PANTHER" id="PTHR45453:SF1">
    <property type="entry name" value="PHOSPHATE REGULON SENSOR PROTEIN PHOR"/>
    <property type="match status" value="1"/>
</dbReference>
<dbReference type="SUPFAM" id="SSF55874">
    <property type="entry name" value="ATPase domain of HSP90 chaperone/DNA topoisomerase II/histidine kinase"/>
    <property type="match status" value="1"/>
</dbReference>
<dbReference type="SMART" id="SM00388">
    <property type="entry name" value="HisKA"/>
    <property type="match status" value="1"/>
</dbReference>
<dbReference type="GO" id="GO:0004721">
    <property type="term" value="F:phosphoprotein phosphatase activity"/>
    <property type="evidence" value="ECO:0007669"/>
    <property type="project" value="TreeGrafter"/>
</dbReference>
<keyword evidence="4" id="KW-0597">Phosphoprotein</keyword>
<comment type="subcellular location">
    <subcellularLocation>
        <location evidence="2">Cell membrane</location>
        <topology evidence="2">Multi-pass membrane protein</topology>
    </subcellularLocation>
</comment>
<dbReference type="PROSITE" id="PS50109">
    <property type="entry name" value="HIS_KIN"/>
    <property type="match status" value="1"/>
</dbReference>